<name>A0A8X6MRN4_NEPPI</name>
<organism evidence="2 3">
    <name type="scientific">Nephila pilipes</name>
    <name type="common">Giant wood spider</name>
    <name type="synonym">Nephila maculata</name>
    <dbReference type="NCBI Taxonomy" id="299642"/>
    <lineage>
        <taxon>Eukaryota</taxon>
        <taxon>Metazoa</taxon>
        <taxon>Ecdysozoa</taxon>
        <taxon>Arthropoda</taxon>
        <taxon>Chelicerata</taxon>
        <taxon>Arachnida</taxon>
        <taxon>Araneae</taxon>
        <taxon>Araneomorphae</taxon>
        <taxon>Entelegynae</taxon>
        <taxon>Araneoidea</taxon>
        <taxon>Nephilidae</taxon>
        <taxon>Nephila</taxon>
    </lineage>
</organism>
<dbReference type="Proteomes" id="UP000887013">
    <property type="component" value="Unassembled WGS sequence"/>
</dbReference>
<evidence type="ECO:0000313" key="3">
    <source>
        <dbReference type="Proteomes" id="UP000887013"/>
    </source>
</evidence>
<protein>
    <submittedName>
        <fullName evidence="2">Uncharacterized protein</fullName>
    </submittedName>
</protein>
<evidence type="ECO:0000313" key="2">
    <source>
        <dbReference type="EMBL" id="GFS74214.1"/>
    </source>
</evidence>
<dbReference type="EMBL" id="BMAW01050190">
    <property type="protein sequence ID" value="GFS74214.1"/>
    <property type="molecule type" value="Genomic_DNA"/>
</dbReference>
<sequence>MINNHPVRLTDHQHILHQMDAKTPSLLWTRPYPLGYCKASEVQLTKRYPNIPKTKSWKRASSNMENLFVKRALIKYYLMSLVFWRALDAPSPEQVPKSPKSYFPRRAELQKV</sequence>
<accession>A0A8X6MRN4</accession>
<keyword evidence="3" id="KW-1185">Reference proteome</keyword>
<proteinExistence type="predicted"/>
<evidence type="ECO:0000256" key="1">
    <source>
        <dbReference type="SAM" id="MobiDB-lite"/>
    </source>
</evidence>
<dbReference type="AlphaFoldDB" id="A0A8X6MRN4"/>
<gene>
    <name evidence="2" type="ORF">NPIL_272681</name>
</gene>
<reference evidence="2" key="1">
    <citation type="submission" date="2020-08" db="EMBL/GenBank/DDBJ databases">
        <title>Multicomponent nature underlies the extraordinary mechanical properties of spider dragline silk.</title>
        <authorList>
            <person name="Kono N."/>
            <person name="Nakamura H."/>
            <person name="Mori M."/>
            <person name="Yoshida Y."/>
            <person name="Ohtoshi R."/>
            <person name="Malay A.D."/>
            <person name="Moran D.A.P."/>
            <person name="Tomita M."/>
            <person name="Numata K."/>
            <person name="Arakawa K."/>
        </authorList>
    </citation>
    <scope>NUCLEOTIDE SEQUENCE</scope>
</reference>
<feature type="region of interest" description="Disordered" evidence="1">
    <location>
        <begin position="90"/>
        <end position="112"/>
    </location>
</feature>
<comment type="caution">
    <text evidence="2">The sequence shown here is derived from an EMBL/GenBank/DDBJ whole genome shotgun (WGS) entry which is preliminary data.</text>
</comment>